<reference evidence="4 5" key="1">
    <citation type="submission" date="2018-01" db="EMBL/GenBank/DDBJ databases">
        <title>Denitrification phenotypes of diverse strains of Pseudomonas stutzeri.</title>
        <authorList>
            <person name="Milligan D.A."/>
            <person name="Bergaust L."/>
            <person name="Bakken L.R."/>
            <person name="Frostegard A."/>
        </authorList>
    </citation>
    <scope>NUCLEOTIDE SEQUENCE [LARGE SCALE GENOMIC DNA]</scope>
    <source>
        <strain evidence="4 5">24a75</strain>
    </source>
</reference>
<evidence type="ECO:0000256" key="2">
    <source>
        <dbReference type="SAM" id="Phobius"/>
    </source>
</evidence>
<evidence type="ECO:0000256" key="1">
    <source>
        <dbReference type="SAM" id="MobiDB-lite"/>
    </source>
</evidence>
<dbReference type="InterPro" id="IPR006976">
    <property type="entry name" value="VanZ-like"/>
</dbReference>
<feature type="transmembrane region" description="Helical" evidence="2">
    <location>
        <begin position="39"/>
        <end position="56"/>
    </location>
</feature>
<evidence type="ECO:0000313" key="5">
    <source>
        <dbReference type="Proteomes" id="UP000236023"/>
    </source>
</evidence>
<name>A0A2N8T8B7_STUST</name>
<feature type="transmembrane region" description="Helical" evidence="2">
    <location>
        <begin position="93"/>
        <end position="110"/>
    </location>
</feature>
<evidence type="ECO:0000259" key="3">
    <source>
        <dbReference type="Pfam" id="PF04892"/>
    </source>
</evidence>
<protein>
    <recommendedName>
        <fullName evidence="3">VanZ-like domain-containing protein</fullName>
    </recommendedName>
</protein>
<keyword evidence="2" id="KW-0812">Transmembrane</keyword>
<evidence type="ECO:0000313" key="4">
    <source>
        <dbReference type="EMBL" id="PNG10942.1"/>
    </source>
</evidence>
<dbReference type="PANTHER" id="PTHR28008:SF1">
    <property type="entry name" value="DOMAIN PROTEIN, PUTATIVE (AFU_ORTHOLOGUE AFUA_3G10980)-RELATED"/>
    <property type="match status" value="1"/>
</dbReference>
<dbReference type="Proteomes" id="UP000236023">
    <property type="component" value="Unassembled WGS sequence"/>
</dbReference>
<keyword evidence="2" id="KW-1133">Transmembrane helix</keyword>
<comment type="caution">
    <text evidence="4">The sequence shown here is derived from an EMBL/GenBank/DDBJ whole genome shotgun (WGS) entry which is preliminary data.</text>
</comment>
<dbReference type="AlphaFoldDB" id="A0A2N8T8B7"/>
<feature type="transmembrane region" description="Helical" evidence="2">
    <location>
        <begin position="63"/>
        <end position="81"/>
    </location>
</feature>
<dbReference type="RefSeq" id="WP_102893771.1">
    <property type="nucleotide sequence ID" value="NZ_POUT01000002.1"/>
</dbReference>
<accession>A0A2N8T8B7</accession>
<sequence length="146" mass="16145">MTYRKLVASTTFWVALTILIFMALKSSPNSQLFPGADKFYHWLGFSILVFTAHIAFPKAPLRSLFIWTLIGAAAIEVLQSMTPGRTASLADMTVNIIGVLTGLTAIHLYGDAMGKPAQWRKAPRKRRRRRHRRTTNGVSASGGDAQ</sequence>
<proteinExistence type="predicted"/>
<dbReference type="PANTHER" id="PTHR28008">
    <property type="entry name" value="DOMAIN PROTEIN, PUTATIVE (AFU_ORTHOLOGUE AFUA_3G10980)-RELATED"/>
    <property type="match status" value="1"/>
</dbReference>
<dbReference type="NCBIfam" id="NF037970">
    <property type="entry name" value="vanZ_1"/>
    <property type="match status" value="1"/>
</dbReference>
<feature type="domain" description="VanZ-like" evidence="3">
    <location>
        <begin position="36"/>
        <end position="108"/>
    </location>
</feature>
<organism evidence="4 5">
    <name type="scientific">Stutzerimonas stutzeri</name>
    <name type="common">Pseudomonas stutzeri</name>
    <dbReference type="NCBI Taxonomy" id="316"/>
    <lineage>
        <taxon>Bacteria</taxon>
        <taxon>Pseudomonadati</taxon>
        <taxon>Pseudomonadota</taxon>
        <taxon>Gammaproteobacteria</taxon>
        <taxon>Pseudomonadales</taxon>
        <taxon>Pseudomonadaceae</taxon>
        <taxon>Stutzerimonas</taxon>
    </lineage>
</organism>
<dbReference type="Pfam" id="PF04892">
    <property type="entry name" value="VanZ"/>
    <property type="match status" value="1"/>
</dbReference>
<feature type="compositionally biased region" description="Basic residues" evidence="1">
    <location>
        <begin position="121"/>
        <end position="134"/>
    </location>
</feature>
<feature type="region of interest" description="Disordered" evidence="1">
    <location>
        <begin position="117"/>
        <end position="146"/>
    </location>
</feature>
<dbReference type="EMBL" id="POUT01000002">
    <property type="protein sequence ID" value="PNG10942.1"/>
    <property type="molecule type" value="Genomic_DNA"/>
</dbReference>
<keyword evidence="2" id="KW-0472">Membrane</keyword>
<gene>
    <name evidence="4" type="ORF">CXK94_07020</name>
</gene>